<dbReference type="PANTHER" id="PTHR47633:SF15">
    <property type="entry name" value="IG-LIKE DOMAIN-CONTAINING PROTEIN"/>
    <property type="match status" value="1"/>
</dbReference>
<feature type="domain" description="Ig-like" evidence="2">
    <location>
        <begin position="113"/>
        <end position="201"/>
    </location>
</feature>
<gene>
    <name evidence="3" type="ORF">OSB1V03_LOCUS20590</name>
</gene>
<dbReference type="FunFam" id="2.60.40.10:FF:000097">
    <property type="entry name" value="Bent, isoform F"/>
    <property type="match status" value="1"/>
</dbReference>
<dbReference type="SMART" id="SM00409">
    <property type="entry name" value="IG"/>
    <property type="match status" value="2"/>
</dbReference>
<dbReference type="PANTHER" id="PTHR47633">
    <property type="entry name" value="IMMUNOGLOBULIN"/>
    <property type="match status" value="1"/>
</dbReference>
<dbReference type="Proteomes" id="UP000759131">
    <property type="component" value="Unassembled WGS sequence"/>
</dbReference>
<dbReference type="OrthoDB" id="6516924at2759"/>
<evidence type="ECO:0000259" key="2">
    <source>
        <dbReference type="PROSITE" id="PS50835"/>
    </source>
</evidence>
<dbReference type="Pfam" id="PF07679">
    <property type="entry name" value="I-set"/>
    <property type="match status" value="2"/>
</dbReference>
<dbReference type="PROSITE" id="PS50835">
    <property type="entry name" value="IG_LIKE"/>
    <property type="match status" value="2"/>
</dbReference>
<feature type="domain" description="Ig-like" evidence="2">
    <location>
        <begin position="14"/>
        <end position="102"/>
    </location>
</feature>
<dbReference type="EMBL" id="OC889222">
    <property type="protein sequence ID" value="CAD7645611.1"/>
    <property type="molecule type" value="Genomic_DNA"/>
</dbReference>
<dbReference type="InterPro" id="IPR013098">
    <property type="entry name" value="Ig_I-set"/>
</dbReference>
<feature type="region of interest" description="Disordered" evidence="1">
    <location>
        <begin position="1"/>
        <end position="26"/>
    </location>
</feature>
<sequence>MEEKPKETGPSKPPRIVDHLTSGSVSDGSPVTLKCTIKCQTKFDIMWLHNDKEIKSSPDFLYKTEGDNYLLEIPEIFPEDSGIYTCEAFNDAGEAFSSCTLDVNVPNEEPKGPGITVFPQSITTHEGSKITFNLETIRSAKTVEWVKDSKPLEESSGCQTSKASDNKFSLTIPSIRLADVGQYTARATDETGTSSATFSLNVMTEADL</sequence>
<name>A0A7R9LPS2_9ACAR</name>
<keyword evidence="4" id="KW-1185">Reference proteome</keyword>
<reference evidence="3" key="1">
    <citation type="submission" date="2020-11" db="EMBL/GenBank/DDBJ databases">
        <authorList>
            <person name="Tran Van P."/>
        </authorList>
    </citation>
    <scope>NUCLEOTIDE SEQUENCE</scope>
</reference>
<dbReference type="Gene3D" id="2.60.40.10">
    <property type="entry name" value="Immunoglobulins"/>
    <property type="match status" value="2"/>
</dbReference>
<dbReference type="InterPro" id="IPR007110">
    <property type="entry name" value="Ig-like_dom"/>
</dbReference>
<organism evidence="3">
    <name type="scientific">Medioppia subpectinata</name>
    <dbReference type="NCBI Taxonomy" id="1979941"/>
    <lineage>
        <taxon>Eukaryota</taxon>
        <taxon>Metazoa</taxon>
        <taxon>Ecdysozoa</taxon>
        <taxon>Arthropoda</taxon>
        <taxon>Chelicerata</taxon>
        <taxon>Arachnida</taxon>
        <taxon>Acari</taxon>
        <taxon>Acariformes</taxon>
        <taxon>Sarcoptiformes</taxon>
        <taxon>Oribatida</taxon>
        <taxon>Brachypylina</taxon>
        <taxon>Oppioidea</taxon>
        <taxon>Oppiidae</taxon>
        <taxon>Medioppia</taxon>
    </lineage>
</organism>
<dbReference type="InterPro" id="IPR013783">
    <property type="entry name" value="Ig-like_fold"/>
</dbReference>
<evidence type="ECO:0000313" key="4">
    <source>
        <dbReference type="Proteomes" id="UP000759131"/>
    </source>
</evidence>
<dbReference type="SMART" id="SM00408">
    <property type="entry name" value="IGc2"/>
    <property type="match status" value="2"/>
</dbReference>
<dbReference type="AlphaFoldDB" id="A0A7R9LPS2"/>
<evidence type="ECO:0000313" key="3">
    <source>
        <dbReference type="EMBL" id="CAD7645611.1"/>
    </source>
</evidence>
<dbReference type="InterPro" id="IPR003598">
    <property type="entry name" value="Ig_sub2"/>
</dbReference>
<dbReference type="SUPFAM" id="SSF48726">
    <property type="entry name" value="Immunoglobulin"/>
    <property type="match status" value="2"/>
</dbReference>
<evidence type="ECO:0000256" key="1">
    <source>
        <dbReference type="SAM" id="MobiDB-lite"/>
    </source>
</evidence>
<dbReference type="InterPro" id="IPR003599">
    <property type="entry name" value="Ig_sub"/>
</dbReference>
<proteinExistence type="predicted"/>
<protein>
    <recommendedName>
        <fullName evidence="2">Ig-like domain-containing protein</fullName>
    </recommendedName>
</protein>
<dbReference type="InterPro" id="IPR036179">
    <property type="entry name" value="Ig-like_dom_sf"/>
</dbReference>
<accession>A0A7R9LPS2</accession>
<dbReference type="EMBL" id="CAJPIZ010034647">
    <property type="protein sequence ID" value="CAG2120644.1"/>
    <property type="molecule type" value="Genomic_DNA"/>
</dbReference>